<evidence type="ECO:0000313" key="9">
    <source>
        <dbReference type="Proteomes" id="UP000054015"/>
    </source>
</evidence>
<dbReference type="EMBL" id="LGEX01000006">
    <property type="protein sequence ID" value="KUK07372.1"/>
    <property type="molecule type" value="Genomic_DNA"/>
</dbReference>
<comment type="catalytic activity">
    <reaction evidence="6">
        <text>a 2'-deoxyadenosine in DNA + S-adenosyl-L-methionine = an N(6)-methyl-2'-deoxyadenosine in DNA + S-adenosyl-L-homocysteine + H(+)</text>
        <dbReference type="Rhea" id="RHEA:15197"/>
        <dbReference type="Rhea" id="RHEA-COMP:12418"/>
        <dbReference type="Rhea" id="RHEA-COMP:12419"/>
        <dbReference type="ChEBI" id="CHEBI:15378"/>
        <dbReference type="ChEBI" id="CHEBI:57856"/>
        <dbReference type="ChEBI" id="CHEBI:59789"/>
        <dbReference type="ChEBI" id="CHEBI:90615"/>
        <dbReference type="ChEBI" id="CHEBI:90616"/>
        <dbReference type="EC" id="2.1.1.72"/>
    </reaction>
</comment>
<dbReference type="EMBL" id="LGEQ01000004">
    <property type="protein sequence ID" value="KUJ94434.1"/>
    <property type="molecule type" value="Genomic_DNA"/>
</dbReference>
<keyword evidence="4" id="KW-0808">Transferase</keyword>
<sequence length="291" mass="33989">MLKPLVKWAGGKRQLLPELIKRVPSNWDTYYEPFVGGGALLIELYNQRRLKSAVISDLNEELINLYKVVKNNPAELIEALNNPHFKNEKETYLKLRKRFNEIIGNPEYSVERASLFLYLNKHCYNGLWRVNKKGKFNVPFGRYTNPSMPSEELILEFSKMLKNVEILNYDFEEAVKSSREGDFVYFDPPYQPVSDTAYFTDYTSQGFDYSEQKRLAKVCKKLSKRGVYVMVSNSNTDEIKELYDDFYIFVVNANRFINSKADRRKGATEVIITNYEIKGGEERMCTLDTFI</sequence>
<dbReference type="AlphaFoldDB" id="A0A101E2B7"/>
<dbReference type="PANTHER" id="PTHR30481:SF3">
    <property type="entry name" value="DNA ADENINE METHYLASE"/>
    <property type="match status" value="1"/>
</dbReference>
<dbReference type="GO" id="GO:0043565">
    <property type="term" value="F:sequence-specific DNA binding"/>
    <property type="evidence" value="ECO:0007669"/>
    <property type="project" value="TreeGrafter"/>
</dbReference>
<dbReference type="PANTHER" id="PTHR30481">
    <property type="entry name" value="DNA ADENINE METHYLASE"/>
    <property type="match status" value="1"/>
</dbReference>
<dbReference type="GO" id="GO:0006298">
    <property type="term" value="P:mismatch repair"/>
    <property type="evidence" value="ECO:0007669"/>
    <property type="project" value="TreeGrafter"/>
</dbReference>
<dbReference type="EC" id="2.1.1.72" evidence="2"/>
<dbReference type="InterPro" id="IPR012263">
    <property type="entry name" value="M_m6A_EcoRV"/>
</dbReference>
<protein>
    <recommendedName>
        <fullName evidence="2">site-specific DNA-methyltransferase (adenine-specific)</fullName>
        <ecNumber evidence="2">2.1.1.72</ecNumber>
    </recommendedName>
</protein>
<evidence type="ECO:0000256" key="1">
    <source>
        <dbReference type="ARBA" id="ARBA00006594"/>
    </source>
</evidence>
<evidence type="ECO:0000313" key="8">
    <source>
        <dbReference type="EMBL" id="KUK07372.1"/>
    </source>
</evidence>
<dbReference type="Pfam" id="PF02086">
    <property type="entry name" value="MethyltransfD12"/>
    <property type="match status" value="1"/>
</dbReference>
<dbReference type="InterPro" id="IPR012327">
    <property type="entry name" value="MeTrfase_D12"/>
</dbReference>
<comment type="similarity">
    <text evidence="1">Belongs to the N(4)/N(6)-methyltransferase family.</text>
</comment>
<dbReference type="InterPro" id="IPR029063">
    <property type="entry name" value="SAM-dependent_MTases_sf"/>
</dbReference>
<name>A0A101E2B7_ARCFL</name>
<dbReference type="GO" id="GO:0009307">
    <property type="term" value="P:DNA restriction-modification system"/>
    <property type="evidence" value="ECO:0007669"/>
    <property type="project" value="InterPro"/>
</dbReference>
<reference evidence="8" key="1">
    <citation type="journal article" date="2015" name="MBio">
        <title>Genome-resolved metagenomic analysis reveals roles for candidate phyla and other microbial community members in biogeochemical transformations in oil reservoirs.</title>
        <authorList>
            <person name="Hu P."/>
            <person name="Tom L."/>
            <person name="Singh A."/>
            <person name="Thomas B.C."/>
            <person name="Baker B.J."/>
            <person name="Piceno Y.M."/>
            <person name="Andersen G.L."/>
            <person name="Banfield J.F."/>
        </authorList>
    </citation>
    <scope>NUCLEOTIDE SEQUENCE [LARGE SCALE GENOMIC DNA]</scope>
    <source>
        <strain evidence="8">49_2300</strain>
        <strain evidence="7">49_95</strain>
    </source>
</reference>
<comment type="caution">
    <text evidence="8">The sequence shown here is derived from an EMBL/GenBank/DDBJ whole genome shotgun (WGS) entry which is preliminary data.</text>
</comment>
<keyword evidence="5" id="KW-0949">S-adenosyl-L-methionine</keyword>
<evidence type="ECO:0000256" key="4">
    <source>
        <dbReference type="ARBA" id="ARBA00022679"/>
    </source>
</evidence>
<dbReference type="InterPro" id="IPR002052">
    <property type="entry name" value="DNA_methylase_N6_adenine_CS"/>
</dbReference>
<evidence type="ECO:0000313" key="10">
    <source>
        <dbReference type="Proteomes" id="UP000054307"/>
    </source>
</evidence>
<organism evidence="8 9">
    <name type="scientific">Archaeoglobus fulgidus</name>
    <dbReference type="NCBI Taxonomy" id="2234"/>
    <lineage>
        <taxon>Archaea</taxon>
        <taxon>Methanobacteriati</taxon>
        <taxon>Methanobacteriota</taxon>
        <taxon>Archaeoglobi</taxon>
        <taxon>Archaeoglobales</taxon>
        <taxon>Archaeoglobaceae</taxon>
        <taxon>Archaeoglobus</taxon>
    </lineage>
</organism>
<reference evidence="9 10" key="2">
    <citation type="journal article" date="2015" name="MBio">
        <title>Genome-Resolved Metagenomic Analysis Reveals Roles for Candidate Phyla and Other Microbial Community Members in Biogeochemical Transformations in Oil Reservoirs.</title>
        <authorList>
            <person name="Hu P."/>
            <person name="Tom L."/>
            <person name="Singh A."/>
            <person name="Thomas B.C."/>
            <person name="Baker B.J."/>
            <person name="Piceno Y.M."/>
            <person name="Andersen G.L."/>
            <person name="Banfield J.F."/>
        </authorList>
    </citation>
    <scope>NUCLEOTIDE SEQUENCE [LARGE SCALE GENOMIC DNA]</scope>
</reference>
<dbReference type="Proteomes" id="UP000054015">
    <property type="component" value="Unassembled WGS sequence"/>
</dbReference>
<evidence type="ECO:0000256" key="5">
    <source>
        <dbReference type="ARBA" id="ARBA00022691"/>
    </source>
</evidence>
<dbReference type="Proteomes" id="UP000054307">
    <property type="component" value="Unassembled WGS sequence"/>
</dbReference>
<keyword evidence="3 8" id="KW-0489">Methyltransferase</keyword>
<dbReference type="GO" id="GO:1904047">
    <property type="term" value="F:S-adenosyl-L-methionine binding"/>
    <property type="evidence" value="ECO:0007669"/>
    <property type="project" value="TreeGrafter"/>
</dbReference>
<dbReference type="GO" id="GO:0032259">
    <property type="term" value="P:methylation"/>
    <property type="evidence" value="ECO:0007669"/>
    <property type="project" value="UniProtKB-KW"/>
</dbReference>
<accession>A0A101E2B7</accession>
<dbReference type="NCBIfam" id="TIGR00571">
    <property type="entry name" value="dam"/>
    <property type="match status" value="1"/>
</dbReference>
<dbReference type="SUPFAM" id="SSF53335">
    <property type="entry name" value="S-adenosyl-L-methionine-dependent methyltransferases"/>
    <property type="match status" value="1"/>
</dbReference>
<dbReference type="GO" id="GO:0009007">
    <property type="term" value="F:site-specific DNA-methyltransferase (adenine-specific) activity"/>
    <property type="evidence" value="ECO:0007669"/>
    <property type="project" value="UniProtKB-EC"/>
</dbReference>
<dbReference type="Gene3D" id="1.10.1020.10">
    <property type="entry name" value="Adenine-specific Methyltransferase, Domain 2"/>
    <property type="match status" value="1"/>
</dbReference>
<evidence type="ECO:0000256" key="6">
    <source>
        <dbReference type="ARBA" id="ARBA00047942"/>
    </source>
</evidence>
<dbReference type="PRINTS" id="PR00505">
    <property type="entry name" value="D12N6MTFRASE"/>
</dbReference>
<evidence type="ECO:0000313" key="7">
    <source>
        <dbReference type="EMBL" id="KUJ94434.1"/>
    </source>
</evidence>
<dbReference type="PATRIC" id="fig|2234.6.peg.217"/>
<proteinExistence type="inferred from homology"/>
<evidence type="ECO:0000256" key="3">
    <source>
        <dbReference type="ARBA" id="ARBA00022603"/>
    </source>
</evidence>
<dbReference type="InterPro" id="IPR023095">
    <property type="entry name" value="Ade_MeTrfase_dom_2"/>
</dbReference>
<dbReference type="Gene3D" id="3.40.50.150">
    <property type="entry name" value="Vaccinia Virus protein VP39"/>
    <property type="match status" value="1"/>
</dbReference>
<gene>
    <name evidence="7" type="ORF">XD40_0370</name>
    <name evidence="8" type="ORF">XD48_0368</name>
</gene>
<dbReference type="PIRSF" id="PIRSF000398">
    <property type="entry name" value="M_m6A_EcoRV"/>
    <property type="match status" value="1"/>
</dbReference>
<evidence type="ECO:0000256" key="2">
    <source>
        <dbReference type="ARBA" id="ARBA00011900"/>
    </source>
</evidence>
<dbReference type="PROSITE" id="PS00092">
    <property type="entry name" value="N6_MTASE"/>
    <property type="match status" value="1"/>
</dbReference>